<feature type="compositionally biased region" description="Polar residues" evidence="5">
    <location>
        <begin position="22"/>
        <end position="33"/>
    </location>
</feature>
<keyword evidence="1" id="KW-0479">Metal-binding</keyword>
<sequence>MGLFDNLPPPVHTTPPPAATTSSLFGSLPPASSQKRKASSELSPNEPTAKRPSSGATCELTPQQANSLPSVKGHACTCKGRREYQQDRFVSFDADCEELTALLKAPLVVAEKETQSRTTSWFTRIAYYGVFDGHGGSLVSTFCEQHLHQHLIKFLSRPPPMVPTESTETKTGKRKESPTAATIRSCVLDAFKACDGEILSTWPEGRDGAVGIIALVVDEWICIAWLGDCKGVWCKKDEKSGWTAVCLTRDHIPTVWEERRRIQKAGGYVKDGRVLGSLEVTPFWGNNRHGPARTNGK</sequence>
<reference evidence="7 8" key="1">
    <citation type="submission" date="2009-08" db="EMBL/GenBank/DDBJ databases">
        <title>The Genome Sequence of Spizellomyces punctatus strain DAOM BR117.</title>
        <authorList>
            <consortium name="The Broad Institute Genome Sequencing Platform"/>
            <person name="Russ C."/>
            <person name="Cuomo C."/>
            <person name="Shea T."/>
            <person name="Young S.K."/>
            <person name="Zeng Q."/>
            <person name="Koehrsen M."/>
            <person name="Haas B."/>
            <person name="Borodovsky M."/>
            <person name="Guigo R."/>
            <person name="Alvarado L."/>
            <person name="Berlin A."/>
            <person name="Bochicchio J."/>
            <person name="Borenstein D."/>
            <person name="Chapman S."/>
            <person name="Chen Z."/>
            <person name="Engels R."/>
            <person name="Freedman E."/>
            <person name="Gellesch M."/>
            <person name="Goldberg J."/>
            <person name="Griggs A."/>
            <person name="Gujja S."/>
            <person name="Heiman D."/>
            <person name="Hepburn T."/>
            <person name="Howarth C."/>
            <person name="Jen D."/>
            <person name="Larson L."/>
            <person name="Lewis B."/>
            <person name="Mehta T."/>
            <person name="Park D."/>
            <person name="Pearson M."/>
            <person name="Roberts A."/>
            <person name="Saif S."/>
            <person name="Shenoy N."/>
            <person name="Sisk P."/>
            <person name="Stolte C."/>
            <person name="Sykes S."/>
            <person name="Thomson T."/>
            <person name="Walk T."/>
            <person name="White J."/>
            <person name="Yandava C."/>
            <person name="Burger G."/>
            <person name="Gray M.W."/>
            <person name="Holland P.W.H."/>
            <person name="King N."/>
            <person name="Lang F.B.F."/>
            <person name="Roger A.J."/>
            <person name="Ruiz-Trillo I."/>
            <person name="Lander E."/>
            <person name="Nusbaum C."/>
        </authorList>
    </citation>
    <scope>NUCLEOTIDE SEQUENCE [LARGE SCALE GENOMIC DNA]</scope>
    <source>
        <strain evidence="7 8">DAOM BR117</strain>
    </source>
</reference>
<dbReference type="eggNOG" id="KOG0698">
    <property type="taxonomic scope" value="Eukaryota"/>
</dbReference>
<evidence type="ECO:0000256" key="1">
    <source>
        <dbReference type="ARBA" id="ARBA00022723"/>
    </source>
</evidence>
<keyword evidence="3 4" id="KW-0904">Protein phosphatase</keyword>
<dbReference type="InterPro" id="IPR000222">
    <property type="entry name" value="PP2C_BS"/>
</dbReference>
<dbReference type="VEuPathDB" id="FungiDB:SPPG_05737"/>
<dbReference type="PANTHER" id="PTHR47992">
    <property type="entry name" value="PROTEIN PHOSPHATASE"/>
    <property type="match status" value="1"/>
</dbReference>
<evidence type="ECO:0000256" key="5">
    <source>
        <dbReference type="SAM" id="MobiDB-lite"/>
    </source>
</evidence>
<protein>
    <recommendedName>
        <fullName evidence="6">PPM-type phosphatase domain-containing protein</fullName>
    </recommendedName>
</protein>
<dbReference type="Proteomes" id="UP000053201">
    <property type="component" value="Unassembled WGS sequence"/>
</dbReference>
<dbReference type="SMART" id="SM00332">
    <property type="entry name" value="PP2Cc"/>
    <property type="match status" value="1"/>
</dbReference>
<evidence type="ECO:0000256" key="4">
    <source>
        <dbReference type="RuleBase" id="RU003465"/>
    </source>
</evidence>
<dbReference type="InterPro" id="IPR036457">
    <property type="entry name" value="PPM-type-like_dom_sf"/>
</dbReference>
<dbReference type="RefSeq" id="XP_016606795.1">
    <property type="nucleotide sequence ID" value="XM_016753946.1"/>
</dbReference>
<dbReference type="Gene3D" id="3.60.40.10">
    <property type="entry name" value="PPM-type phosphatase domain"/>
    <property type="match status" value="1"/>
</dbReference>
<dbReference type="STRING" id="645134.A0A0L0HAZ6"/>
<keyword evidence="8" id="KW-1185">Reference proteome</keyword>
<dbReference type="OrthoDB" id="416093at2759"/>
<dbReference type="CDD" id="cd00143">
    <property type="entry name" value="PP2Cc"/>
    <property type="match status" value="1"/>
</dbReference>
<keyword evidence="2 4" id="KW-0378">Hydrolase</keyword>
<dbReference type="PROSITE" id="PS01032">
    <property type="entry name" value="PPM_1"/>
    <property type="match status" value="1"/>
</dbReference>
<dbReference type="OMA" id="XFILLAC"/>
<feature type="compositionally biased region" description="Pro residues" evidence="5">
    <location>
        <begin position="7"/>
        <end position="18"/>
    </location>
</feature>
<evidence type="ECO:0000256" key="2">
    <source>
        <dbReference type="ARBA" id="ARBA00022801"/>
    </source>
</evidence>
<dbReference type="AlphaFoldDB" id="A0A0L0HAZ6"/>
<comment type="similarity">
    <text evidence="4">Belongs to the PP2C family.</text>
</comment>
<dbReference type="EMBL" id="KQ257459">
    <property type="protein sequence ID" value="KNC98755.1"/>
    <property type="molecule type" value="Genomic_DNA"/>
</dbReference>
<name>A0A0L0HAZ6_SPIPD</name>
<organism evidence="7 8">
    <name type="scientific">Spizellomyces punctatus (strain DAOM BR117)</name>
    <dbReference type="NCBI Taxonomy" id="645134"/>
    <lineage>
        <taxon>Eukaryota</taxon>
        <taxon>Fungi</taxon>
        <taxon>Fungi incertae sedis</taxon>
        <taxon>Chytridiomycota</taxon>
        <taxon>Chytridiomycota incertae sedis</taxon>
        <taxon>Chytridiomycetes</taxon>
        <taxon>Spizellomycetales</taxon>
        <taxon>Spizellomycetaceae</taxon>
        <taxon>Spizellomyces</taxon>
    </lineage>
</organism>
<dbReference type="InterPro" id="IPR015655">
    <property type="entry name" value="PP2C"/>
</dbReference>
<dbReference type="Pfam" id="PF00481">
    <property type="entry name" value="PP2C"/>
    <property type="match status" value="1"/>
</dbReference>
<evidence type="ECO:0000259" key="6">
    <source>
        <dbReference type="PROSITE" id="PS51746"/>
    </source>
</evidence>
<dbReference type="GO" id="GO:0046872">
    <property type="term" value="F:metal ion binding"/>
    <property type="evidence" value="ECO:0007669"/>
    <property type="project" value="UniProtKB-KW"/>
</dbReference>
<dbReference type="GO" id="GO:0004722">
    <property type="term" value="F:protein serine/threonine phosphatase activity"/>
    <property type="evidence" value="ECO:0007669"/>
    <property type="project" value="InterPro"/>
</dbReference>
<dbReference type="InParanoid" id="A0A0L0HAZ6"/>
<feature type="compositionally biased region" description="Polar residues" evidence="5">
    <location>
        <begin position="54"/>
        <end position="69"/>
    </location>
</feature>
<feature type="region of interest" description="Disordered" evidence="5">
    <location>
        <begin position="1"/>
        <end position="72"/>
    </location>
</feature>
<dbReference type="PROSITE" id="PS51746">
    <property type="entry name" value="PPM_2"/>
    <property type="match status" value="1"/>
</dbReference>
<gene>
    <name evidence="7" type="ORF">SPPG_05737</name>
</gene>
<evidence type="ECO:0000313" key="8">
    <source>
        <dbReference type="Proteomes" id="UP000053201"/>
    </source>
</evidence>
<evidence type="ECO:0000256" key="3">
    <source>
        <dbReference type="ARBA" id="ARBA00022912"/>
    </source>
</evidence>
<proteinExistence type="inferred from homology"/>
<dbReference type="InterPro" id="IPR001932">
    <property type="entry name" value="PPM-type_phosphatase-like_dom"/>
</dbReference>
<evidence type="ECO:0000313" key="7">
    <source>
        <dbReference type="EMBL" id="KNC98755.1"/>
    </source>
</evidence>
<feature type="domain" description="PPM-type phosphatase" evidence="6">
    <location>
        <begin position="71"/>
        <end position="297"/>
    </location>
</feature>
<accession>A0A0L0HAZ6</accession>
<dbReference type="GeneID" id="27689092"/>
<dbReference type="SUPFAM" id="SSF81606">
    <property type="entry name" value="PP2C-like"/>
    <property type="match status" value="1"/>
</dbReference>